<dbReference type="EMBL" id="AGQV01000010">
    <property type="protein sequence ID" value="EHH67505.1"/>
    <property type="molecule type" value="Genomic_DNA"/>
</dbReference>
<name>G6XL77_9PROT</name>
<dbReference type="Proteomes" id="UP000004949">
    <property type="component" value="Unassembled WGS sequence"/>
</dbReference>
<organism evidence="1 2">
    <name type="scientific">Gluconobacter morbifer G707</name>
    <dbReference type="NCBI Taxonomy" id="1088869"/>
    <lineage>
        <taxon>Bacteria</taxon>
        <taxon>Pseudomonadati</taxon>
        <taxon>Pseudomonadota</taxon>
        <taxon>Alphaproteobacteria</taxon>
        <taxon>Acetobacterales</taxon>
        <taxon>Acetobacteraceae</taxon>
        <taxon>Gluconobacter</taxon>
    </lineage>
</organism>
<dbReference type="AlphaFoldDB" id="G6XL77"/>
<comment type="caution">
    <text evidence="1">The sequence shown here is derived from an EMBL/GenBank/DDBJ whole genome shotgun (WGS) entry which is preliminary data.</text>
</comment>
<evidence type="ECO:0000313" key="2">
    <source>
        <dbReference type="Proteomes" id="UP000004949"/>
    </source>
</evidence>
<gene>
    <name evidence="1" type="ORF">GMO_25000</name>
</gene>
<reference evidence="1 2" key="1">
    <citation type="submission" date="2011-10" db="EMBL/GenBank/DDBJ databases">
        <title>Genome sequence of Gluconobacter morbifer G707, isolated from Drosophila gut.</title>
        <authorList>
            <person name="Lee W.-J."/>
            <person name="Kim E.-K."/>
        </authorList>
    </citation>
    <scope>NUCLEOTIDE SEQUENCE [LARGE SCALE GENOMIC DNA]</scope>
    <source>
        <strain evidence="1 2">G707</strain>
    </source>
</reference>
<protein>
    <submittedName>
        <fullName evidence="1">Uncharacterized protein</fullName>
    </submittedName>
</protein>
<accession>G6XL77</accession>
<evidence type="ECO:0000313" key="1">
    <source>
        <dbReference type="EMBL" id="EHH67505.1"/>
    </source>
</evidence>
<proteinExistence type="predicted"/>
<keyword evidence="2" id="KW-1185">Reference proteome</keyword>
<sequence length="51" mass="5770">MSLPFLSLQAREYGYETTYFLMAEKCLALLTRSTSRADQIITPRIGKPAIC</sequence>